<reference evidence="2" key="1">
    <citation type="submission" date="2018-06" db="EMBL/GenBank/DDBJ databases">
        <authorList>
            <person name="Zhirakovskaya E."/>
        </authorList>
    </citation>
    <scope>NUCLEOTIDE SEQUENCE</scope>
</reference>
<evidence type="ECO:0000313" key="2">
    <source>
        <dbReference type="EMBL" id="VAW42408.1"/>
    </source>
</evidence>
<protein>
    <recommendedName>
        <fullName evidence="1">Butirosin biosynthesis protein H N-terminal domain-containing protein</fullName>
    </recommendedName>
</protein>
<dbReference type="InterPro" id="IPR026935">
    <property type="entry name" value="BtrH_N"/>
</dbReference>
<dbReference type="EMBL" id="UOEU01000917">
    <property type="protein sequence ID" value="VAW42408.1"/>
    <property type="molecule type" value="Genomic_DNA"/>
</dbReference>
<feature type="domain" description="Butirosin biosynthesis protein H N-terminal" evidence="1">
    <location>
        <begin position="4"/>
        <end position="120"/>
    </location>
</feature>
<sequence>YLTCYESVLMTILRYQGVTEEARLMGTQASFVFTPTDFSISPKFNSVDEEWSRLYGCQIKTLSAIDADDLHCKLLSRLDAGMPVCLPVDLFSLPHTLHHQQLHQHHYVNIFGYDNGRYYMVCPYYRFQGWVEASLIHSGFFSPVVAARGAVLITLPQFTLPPVAPQNIITLVEENCRYMLNLATPEMLADMDPQYLGIAGMQTFARHFQQLADEPDNGTTHKTSYINLSRHMTTVGHSRYWLHELIQKYQPTLLATQATADLQSQFANVVQSWKAMGTRLGMGVHGDRAEIIQGVAVSLKKICAQEMRLFNTLLGALPTYEQGTL</sequence>
<dbReference type="AlphaFoldDB" id="A0A3B0VFJ7"/>
<gene>
    <name evidence="2" type="ORF">MNBD_CHLOROFLEXI01-5208</name>
</gene>
<proteinExistence type="predicted"/>
<organism evidence="2">
    <name type="scientific">hydrothermal vent metagenome</name>
    <dbReference type="NCBI Taxonomy" id="652676"/>
    <lineage>
        <taxon>unclassified sequences</taxon>
        <taxon>metagenomes</taxon>
        <taxon>ecological metagenomes</taxon>
    </lineage>
</organism>
<feature type="non-terminal residue" evidence="2">
    <location>
        <position position="1"/>
    </location>
</feature>
<accession>A0A3B0VFJ7</accession>
<evidence type="ECO:0000259" key="1">
    <source>
        <dbReference type="Pfam" id="PF14399"/>
    </source>
</evidence>
<name>A0A3B0VFJ7_9ZZZZ</name>
<dbReference type="Pfam" id="PF14399">
    <property type="entry name" value="BtrH_N"/>
    <property type="match status" value="1"/>
</dbReference>